<dbReference type="Pfam" id="PF03567">
    <property type="entry name" value="Sulfotransfer_2"/>
    <property type="match status" value="1"/>
</dbReference>
<reference evidence="1" key="1">
    <citation type="journal article" date="2015" name="Nature">
        <title>Complex archaea that bridge the gap between prokaryotes and eukaryotes.</title>
        <authorList>
            <person name="Spang A."/>
            <person name="Saw J.H."/>
            <person name="Jorgensen S.L."/>
            <person name="Zaremba-Niedzwiedzka K."/>
            <person name="Martijn J."/>
            <person name="Lind A.E."/>
            <person name="van Eijk R."/>
            <person name="Schleper C."/>
            <person name="Guy L."/>
            <person name="Ettema T.J."/>
        </authorList>
    </citation>
    <scope>NUCLEOTIDE SEQUENCE</scope>
</reference>
<dbReference type="Gene3D" id="3.40.50.300">
    <property type="entry name" value="P-loop containing nucleotide triphosphate hydrolases"/>
    <property type="match status" value="1"/>
</dbReference>
<dbReference type="GO" id="GO:0016020">
    <property type="term" value="C:membrane"/>
    <property type="evidence" value="ECO:0007669"/>
    <property type="project" value="InterPro"/>
</dbReference>
<evidence type="ECO:0000313" key="1">
    <source>
        <dbReference type="EMBL" id="KKL05016.1"/>
    </source>
</evidence>
<proteinExistence type="predicted"/>
<dbReference type="EMBL" id="LAZR01044295">
    <property type="protein sequence ID" value="KKL05016.1"/>
    <property type="molecule type" value="Genomic_DNA"/>
</dbReference>
<dbReference type="InterPro" id="IPR005331">
    <property type="entry name" value="Sulfotransferase"/>
</dbReference>
<protein>
    <recommendedName>
        <fullName evidence="2">Sulfotransferase domain-containing protein</fullName>
    </recommendedName>
</protein>
<organism evidence="1">
    <name type="scientific">marine sediment metagenome</name>
    <dbReference type="NCBI Taxonomy" id="412755"/>
    <lineage>
        <taxon>unclassified sequences</taxon>
        <taxon>metagenomes</taxon>
        <taxon>ecological metagenomes</taxon>
    </lineage>
</organism>
<dbReference type="GO" id="GO:0008146">
    <property type="term" value="F:sulfotransferase activity"/>
    <property type="evidence" value="ECO:0007669"/>
    <property type="project" value="InterPro"/>
</dbReference>
<sequence length="218" mass="25925">MTFQNCNCVYCTHYNGFPILWRLSRGAIWFEIPKNGSSSIKQKYNLAWTSRNPPRNILRSKLRPIEDFKLYENIKPYVVLRDPIDRFVSLFNHYFLNGGKRFHHGTTFCRKLNKDINTMDINARLNFLIDNLSELSTEEEVHHFYSQTHFIDTKSFNDFTLIRLKELSKTLDVPIIGHTPVTDVCDIQLSDKQEQYIKNVYKNDYKFFDTFNFTVVEK</sequence>
<comment type="caution">
    <text evidence="1">The sequence shown here is derived from an EMBL/GenBank/DDBJ whole genome shotgun (WGS) entry which is preliminary data.</text>
</comment>
<dbReference type="AlphaFoldDB" id="A0A0F9CH47"/>
<gene>
    <name evidence="1" type="ORF">LCGC14_2610280</name>
</gene>
<dbReference type="InterPro" id="IPR027417">
    <property type="entry name" value="P-loop_NTPase"/>
</dbReference>
<evidence type="ECO:0008006" key="2">
    <source>
        <dbReference type="Google" id="ProtNLM"/>
    </source>
</evidence>
<accession>A0A0F9CH47</accession>
<name>A0A0F9CH47_9ZZZZ</name>